<dbReference type="Gene3D" id="1.10.260.40">
    <property type="entry name" value="lambda repressor-like DNA-binding domains"/>
    <property type="match status" value="1"/>
</dbReference>
<dbReference type="InterPro" id="IPR028082">
    <property type="entry name" value="Peripla_BP_I"/>
</dbReference>
<dbReference type="PANTHER" id="PTHR30146:SF109">
    <property type="entry name" value="HTH-TYPE TRANSCRIPTIONAL REGULATOR GALS"/>
    <property type="match status" value="1"/>
</dbReference>
<feature type="domain" description="HTH lacI-type" evidence="4">
    <location>
        <begin position="4"/>
        <end position="57"/>
    </location>
</feature>
<gene>
    <name evidence="5" type="ORF">ACFQ03_23960</name>
</gene>
<dbReference type="Gene3D" id="3.40.50.2300">
    <property type="match status" value="2"/>
</dbReference>
<comment type="caution">
    <text evidence="5">The sequence shown here is derived from an EMBL/GenBank/DDBJ whole genome shotgun (WGS) entry which is preliminary data.</text>
</comment>
<dbReference type="PROSITE" id="PS50932">
    <property type="entry name" value="HTH_LACI_2"/>
    <property type="match status" value="1"/>
</dbReference>
<evidence type="ECO:0000313" key="6">
    <source>
        <dbReference type="Proteomes" id="UP001597120"/>
    </source>
</evidence>
<protein>
    <submittedName>
        <fullName evidence="5">LacI family DNA-binding transcriptional regulator</fullName>
    </submittedName>
</protein>
<keyword evidence="6" id="KW-1185">Reference proteome</keyword>
<keyword evidence="2 5" id="KW-0238">DNA-binding</keyword>
<evidence type="ECO:0000256" key="1">
    <source>
        <dbReference type="ARBA" id="ARBA00023015"/>
    </source>
</evidence>
<dbReference type="InterPro" id="IPR046335">
    <property type="entry name" value="LacI/GalR-like_sensor"/>
</dbReference>
<evidence type="ECO:0000256" key="3">
    <source>
        <dbReference type="ARBA" id="ARBA00023163"/>
    </source>
</evidence>
<dbReference type="RefSeq" id="WP_379291458.1">
    <property type="nucleotide sequence ID" value="NZ_JBHTIU010000103.1"/>
</dbReference>
<dbReference type="CDD" id="cd06267">
    <property type="entry name" value="PBP1_LacI_sugar_binding-like"/>
    <property type="match status" value="1"/>
</dbReference>
<evidence type="ECO:0000259" key="4">
    <source>
        <dbReference type="PROSITE" id="PS50932"/>
    </source>
</evidence>
<dbReference type="SMART" id="SM00354">
    <property type="entry name" value="HTH_LACI"/>
    <property type="match status" value="1"/>
</dbReference>
<accession>A0ABW3DIT0</accession>
<dbReference type="GO" id="GO:0003677">
    <property type="term" value="F:DNA binding"/>
    <property type="evidence" value="ECO:0007669"/>
    <property type="project" value="UniProtKB-KW"/>
</dbReference>
<evidence type="ECO:0000313" key="5">
    <source>
        <dbReference type="EMBL" id="MFD0872179.1"/>
    </source>
</evidence>
<reference evidence="6" key="1">
    <citation type="journal article" date="2019" name="Int. J. Syst. Evol. Microbiol.">
        <title>The Global Catalogue of Microorganisms (GCM) 10K type strain sequencing project: providing services to taxonomists for standard genome sequencing and annotation.</title>
        <authorList>
            <consortium name="The Broad Institute Genomics Platform"/>
            <consortium name="The Broad Institute Genome Sequencing Center for Infectious Disease"/>
            <person name="Wu L."/>
            <person name="Ma J."/>
        </authorList>
    </citation>
    <scope>NUCLEOTIDE SEQUENCE [LARGE SCALE GENOMIC DNA]</scope>
    <source>
        <strain evidence="6">CCUG 57263</strain>
    </source>
</reference>
<dbReference type="EMBL" id="JBHTIU010000103">
    <property type="protein sequence ID" value="MFD0872179.1"/>
    <property type="molecule type" value="Genomic_DNA"/>
</dbReference>
<dbReference type="Pfam" id="PF00356">
    <property type="entry name" value="LacI"/>
    <property type="match status" value="1"/>
</dbReference>
<dbReference type="InterPro" id="IPR000843">
    <property type="entry name" value="HTH_LacI"/>
</dbReference>
<name>A0ABW3DIT0_9BACL</name>
<dbReference type="Pfam" id="PF13377">
    <property type="entry name" value="Peripla_BP_3"/>
    <property type="match status" value="1"/>
</dbReference>
<dbReference type="CDD" id="cd01392">
    <property type="entry name" value="HTH_LacI"/>
    <property type="match status" value="1"/>
</dbReference>
<keyword evidence="1" id="KW-0805">Transcription regulation</keyword>
<dbReference type="InterPro" id="IPR010982">
    <property type="entry name" value="Lambda_DNA-bd_dom_sf"/>
</dbReference>
<sequence length="339" mass="37802">MSHTLETIAKLAGVSRGTVSRVVNNQPGVRSEVREKVLRIIKETGYQPHAQARSLAGGKTENIGIVVFGHNPLFLAHHLFYEVLQGVQSFLTNYSYDLLLYSNRSVTDRQYWKRIGDRRKIDGLIIMGEYIDEVYLQYYYDRNLPYVLVGKRISERIPLFCVTSDYRQGAYEATKHLLEQGRRKIVFIRGILDTYHDNERFAGYRQALAEAGMDVDEALILHGNADKTSASDAVAAFLATDTEFDAIFAGNDLMAFGAIAALQEYGLSVPQDVAVIGYDDIQAAEHFSPPLSTVRQDKLGLGVEAARLLLQLLAGETDASIARDVIIPNQLVIRSSSVR</sequence>
<organism evidence="5 6">
    <name type="scientific">Paenibacillus residui</name>
    <dbReference type="NCBI Taxonomy" id="629724"/>
    <lineage>
        <taxon>Bacteria</taxon>
        <taxon>Bacillati</taxon>
        <taxon>Bacillota</taxon>
        <taxon>Bacilli</taxon>
        <taxon>Bacillales</taxon>
        <taxon>Paenibacillaceae</taxon>
        <taxon>Paenibacillus</taxon>
    </lineage>
</organism>
<keyword evidence="3" id="KW-0804">Transcription</keyword>
<proteinExistence type="predicted"/>
<dbReference type="PANTHER" id="PTHR30146">
    <property type="entry name" value="LACI-RELATED TRANSCRIPTIONAL REPRESSOR"/>
    <property type="match status" value="1"/>
</dbReference>
<evidence type="ECO:0000256" key="2">
    <source>
        <dbReference type="ARBA" id="ARBA00023125"/>
    </source>
</evidence>
<dbReference type="Proteomes" id="UP001597120">
    <property type="component" value="Unassembled WGS sequence"/>
</dbReference>
<dbReference type="SUPFAM" id="SSF53822">
    <property type="entry name" value="Periplasmic binding protein-like I"/>
    <property type="match status" value="1"/>
</dbReference>
<dbReference type="SUPFAM" id="SSF47413">
    <property type="entry name" value="lambda repressor-like DNA-binding domains"/>
    <property type="match status" value="1"/>
</dbReference>